<comment type="caution">
    <text evidence="4">The sequence shown here is derived from an EMBL/GenBank/DDBJ whole genome shotgun (WGS) entry which is preliminary data.</text>
</comment>
<evidence type="ECO:0000259" key="3">
    <source>
        <dbReference type="Pfam" id="PF13581"/>
    </source>
</evidence>
<gene>
    <name evidence="4" type="ORF">GCM10010502_18200</name>
</gene>
<keyword evidence="1" id="KW-0808">Transferase</keyword>
<dbReference type="InterPro" id="IPR003594">
    <property type="entry name" value="HATPase_dom"/>
</dbReference>
<dbReference type="PANTHER" id="PTHR35526:SF3">
    <property type="entry name" value="ANTI-SIGMA-F FACTOR RSBW"/>
    <property type="match status" value="1"/>
</dbReference>
<dbReference type="SUPFAM" id="SSF55874">
    <property type="entry name" value="ATPase domain of HSP90 chaperone/DNA topoisomerase II/histidine kinase"/>
    <property type="match status" value="1"/>
</dbReference>
<dbReference type="InterPro" id="IPR036890">
    <property type="entry name" value="HATPase_C_sf"/>
</dbReference>
<dbReference type="AlphaFoldDB" id="A0A8H9HND5"/>
<evidence type="ECO:0000256" key="1">
    <source>
        <dbReference type="ARBA" id="ARBA00022527"/>
    </source>
</evidence>
<reference evidence="4" key="2">
    <citation type="submission" date="2020-09" db="EMBL/GenBank/DDBJ databases">
        <authorList>
            <person name="Sun Q."/>
            <person name="Ohkuma M."/>
        </authorList>
    </citation>
    <scope>NUCLEOTIDE SEQUENCE</scope>
    <source>
        <strain evidence="4">JCM 4434</strain>
    </source>
</reference>
<evidence type="ECO:0000313" key="5">
    <source>
        <dbReference type="Proteomes" id="UP000610124"/>
    </source>
</evidence>
<feature type="compositionally biased region" description="Basic and acidic residues" evidence="2">
    <location>
        <begin position="148"/>
        <end position="158"/>
    </location>
</feature>
<dbReference type="OrthoDB" id="3872248at2"/>
<dbReference type="CDD" id="cd16936">
    <property type="entry name" value="HATPase_RsbW-like"/>
    <property type="match status" value="1"/>
</dbReference>
<keyword evidence="1" id="KW-0723">Serine/threonine-protein kinase</keyword>
<evidence type="ECO:0000256" key="2">
    <source>
        <dbReference type="SAM" id="MobiDB-lite"/>
    </source>
</evidence>
<protein>
    <recommendedName>
        <fullName evidence="3">Histidine kinase/HSP90-like ATPase domain-containing protein</fullName>
    </recommendedName>
</protein>
<accession>A0A8H9HND5</accession>
<dbReference type="GeneID" id="97484973"/>
<dbReference type="GO" id="GO:0004674">
    <property type="term" value="F:protein serine/threonine kinase activity"/>
    <property type="evidence" value="ECO:0007669"/>
    <property type="project" value="UniProtKB-KW"/>
</dbReference>
<proteinExistence type="predicted"/>
<dbReference type="InterPro" id="IPR050267">
    <property type="entry name" value="Anti-sigma-factor_SerPK"/>
</dbReference>
<organism evidence="4 5">
    <name type="scientific">Kitasatospora aureofaciens</name>
    <name type="common">Streptomyces aureofaciens</name>
    <dbReference type="NCBI Taxonomy" id="1894"/>
    <lineage>
        <taxon>Bacteria</taxon>
        <taxon>Bacillati</taxon>
        <taxon>Actinomycetota</taxon>
        <taxon>Actinomycetes</taxon>
        <taxon>Kitasatosporales</taxon>
        <taxon>Streptomycetaceae</taxon>
        <taxon>Kitasatospora</taxon>
    </lineage>
</organism>
<feature type="domain" description="Histidine kinase/HSP90-like ATPase" evidence="3">
    <location>
        <begin position="24"/>
        <end position="132"/>
    </location>
</feature>
<evidence type="ECO:0000313" key="4">
    <source>
        <dbReference type="EMBL" id="GGU67418.1"/>
    </source>
</evidence>
<name>A0A8H9HND5_KITAU</name>
<dbReference type="RefSeq" id="WP_051835614.1">
    <property type="nucleotide sequence ID" value="NZ_BMUB01000003.1"/>
</dbReference>
<reference evidence="4" key="1">
    <citation type="journal article" date="2014" name="Int. J. Syst. Evol. Microbiol.">
        <title>Complete genome sequence of Corynebacterium casei LMG S-19264T (=DSM 44701T), isolated from a smear-ripened cheese.</title>
        <authorList>
            <consortium name="US DOE Joint Genome Institute (JGI-PGF)"/>
            <person name="Walter F."/>
            <person name="Albersmeier A."/>
            <person name="Kalinowski J."/>
            <person name="Ruckert C."/>
        </authorList>
    </citation>
    <scope>NUCLEOTIDE SEQUENCE</scope>
    <source>
        <strain evidence="4">JCM 4434</strain>
    </source>
</reference>
<sequence>MCLPRFGPSRGPLASEFRLDLSPPALPGMVGPIRRFLRDLLHAMGLDPDSACLILSEVVTNALLHGEGRPGITLELLCGELHITVSDASGSPLLRQAWDDARASGRGLDIVEALSEEWAVELIGSHGKAVWAVAKLGPPVMRVSPQPRESRSSRRDLAAGHSSASIEK</sequence>
<dbReference type="Pfam" id="PF13581">
    <property type="entry name" value="HATPase_c_2"/>
    <property type="match status" value="1"/>
</dbReference>
<dbReference type="EMBL" id="BMUB01000003">
    <property type="protein sequence ID" value="GGU67418.1"/>
    <property type="molecule type" value="Genomic_DNA"/>
</dbReference>
<dbReference type="PANTHER" id="PTHR35526">
    <property type="entry name" value="ANTI-SIGMA-F FACTOR RSBW-RELATED"/>
    <property type="match status" value="1"/>
</dbReference>
<feature type="region of interest" description="Disordered" evidence="2">
    <location>
        <begin position="142"/>
        <end position="168"/>
    </location>
</feature>
<dbReference type="Proteomes" id="UP000610124">
    <property type="component" value="Unassembled WGS sequence"/>
</dbReference>
<keyword evidence="1" id="KW-0418">Kinase</keyword>
<dbReference type="Gene3D" id="3.30.565.10">
    <property type="entry name" value="Histidine kinase-like ATPase, C-terminal domain"/>
    <property type="match status" value="1"/>
</dbReference>